<dbReference type="Pfam" id="PF00565">
    <property type="entry name" value="SNase"/>
    <property type="match status" value="1"/>
</dbReference>
<keyword evidence="7" id="KW-1185">Reference proteome</keyword>
<gene>
    <name evidence="6" type="ORF">LUZ61_013288</name>
</gene>
<feature type="region of interest" description="Disordered" evidence="4">
    <location>
        <begin position="11"/>
        <end position="30"/>
    </location>
</feature>
<comment type="caution">
    <text evidence="6">The sequence shown here is derived from an EMBL/GenBank/DDBJ whole genome shotgun (WGS) entry which is preliminary data.</text>
</comment>
<dbReference type="InterPro" id="IPR035437">
    <property type="entry name" value="SNase_OB-fold_sf"/>
</dbReference>
<name>A0AAD5W974_9POAL</name>
<dbReference type="InterPro" id="IPR002071">
    <property type="entry name" value="Thermonucl_AS"/>
</dbReference>
<dbReference type="SUPFAM" id="SSF50199">
    <property type="entry name" value="Staphylococcal nuclease"/>
    <property type="match status" value="1"/>
</dbReference>
<feature type="region of interest" description="Disordered" evidence="4">
    <location>
        <begin position="223"/>
        <end position="258"/>
    </location>
</feature>
<reference evidence="6 7" key="1">
    <citation type="journal article" date="2022" name="Cell">
        <title>Repeat-based holocentromeres influence genome architecture and karyotype evolution.</title>
        <authorList>
            <person name="Hofstatter P.G."/>
            <person name="Thangavel G."/>
            <person name="Lux T."/>
            <person name="Neumann P."/>
            <person name="Vondrak T."/>
            <person name="Novak P."/>
            <person name="Zhang M."/>
            <person name="Costa L."/>
            <person name="Castellani M."/>
            <person name="Scott A."/>
            <person name="Toegelov H."/>
            <person name="Fuchs J."/>
            <person name="Mata-Sucre Y."/>
            <person name="Dias Y."/>
            <person name="Vanzela A.L.L."/>
            <person name="Huettel B."/>
            <person name="Almeida C.C.S."/>
            <person name="Simkova H."/>
            <person name="Souza G."/>
            <person name="Pedrosa-Harand A."/>
            <person name="Macas J."/>
            <person name="Mayer K.F.X."/>
            <person name="Houben A."/>
            <person name="Marques A."/>
        </authorList>
    </citation>
    <scope>NUCLEOTIDE SEQUENCE [LARGE SCALE GENOMIC DNA]</scope>
    <source>
        <strain evidence="6">RhyTen1mFocal</strain>
    </source>
</reference>
<evidence type="ECO:0000256" key="2">
    <source>
        <dbReference type="ARBA" id="ARBA00022759"/>
    </source>
</evidence>
<feature type="domain" description="TNase-like" evidence="5">
    <location>
        <begin position="294"/>
        <end position="462"/>
    </location>
</feature>
<dbReference type="GO" id="GO:0016787">
    <property type="term" value="F:hydrolase activity"/>
    <property type="evidence" value="ECO:0007669"/>
    <property type="project" value="UniProtKB-KW"/>
</dbReference>
<dbReference type="Proteomes" id="UP001210211">
    <property type="component" value="Unassembled WGS sequence"/>
</dbReference>
<dbReference type="PROSITE" id="PS50830">
    <property type="entry name" value="TNASE_3"/>
    <property type="match status" value="1"/>
</dbReference>
<dbReference type="EMBL" id="JAMRDG010000002">
    <property type="protein sequence ID" value="KAJ3684124.1"/>
    <property type="molecule type" value="Genomic_DNA"/>
</dbReference>
<evidence type="ECO:0000256" key="3">
    <source>
        <dbReference type="ARBA" id="ARBA00022801"/>
    </source>
</evidence>
<evidence type="ECO:0000313" key="7">
    <source>
        <dbReference type="Proteomes" id="UP001210211"/>
    </source>
</evidence>
<dbReference type="AlphaFoldDB" id="A0AAD5W974"/>
<dbReference type="PANTHER" id="PTHR12302">
    <property type="entry name" value="EBNA2 BINDING PROTEIN P100"/>
    <property type="match status" value="1"/>
</dbReference>
<keyword evidence="3" id="KW-0378">Hydrolase</keyword>
<proteinExistence type="predicted"/>
<protein>
    <recommendedName>
        <fullName evidence="5">TNase-like domain-containing protein</fullName>
    </recommendedName>
</protein>
<keyword evidence="2" id="KW-0255">Endonuclease</keyword>
<evidence type="ECO:0000256" key="4">
    <source>
        <dbReference type="SAM" id="MobiDB-lite"/>
    </source>
</evidence>
<dbReference type="SMART" id="SM00318">
    <property type="entry name" value="SNc"/>
    <property type="match status" value="1"/>
</dbReference>
<evidence type="ECO:0000256" key="1">
    <source>
        <dbReference type="ARBA" id="ARBA00022722"/>
    </source>
</evidence>
<dbReference type="PROSITE" id="PS01284">
    <property type="entry name" value="TNASE_2"/>
    <property type="match status" value="1"/>
</dbReference>
<dbReference type="PANTHER" id="PTHR12302:SF3">
    <property type="entry name" value="SERINE_THREONINE-PROTEIN KINASE 31"/>
    <property type="match status" value="1"/>
</dbReference>
<feature type="region of interest" description="Disordered" evidence="4">
    <location>
        <begin position="456"/>
        <end position="476"/>
    </location>
</feature>
<sequence>MGNVLVKCLKGARDDTPPASPPHQPAIASTPHFASPAPVGLAALLAFETTSQVPEGLSQHVILSKMAQAKWNDAVLVAPKESNPPPRMPEEAVSLATDALEDESDAEFLEVDAKLVGDGDGMIVHVDTDDPDEVDAVPIEVREVTIQRHQARAVRDFPQADALNEIIITAGYRKYRVIYAPNSKEILAWEYHIRLWYADILAALGEPNRPRMPKEAESFVTDALEDESDAESLEDESDAASLEDEIDTESLEDESDAESLEVFSVNHIEVSSTSSLPEGVQLELYTLPVDAKLVGDGDGMIVHVEADYLYEVEAVPMEIQKAVRRRRRARAVRDYRLADALNKDIMGAGYRIIDKPNAEEILAREYRIRLRGIDAPEMNMEYGREARDELRKLVHGMCLTIQVYEKDRYGRLVADVYCNDIFIQEELLRKGCAWHYKAYDKRSSFAQWQRGARNAGRGLWANPNPSTLGIQEGGKE</sequence>
<keyword evidence="1" id="KW-0540">Nuclease</keyword>
<dbReference type="InterPro" id="IPR016071">
    <property type="entry name" value="Staphylococal_nuclease_OB-fold"/>
</dbReference>
<organism evidence="6 7">
    <name type="scientific">Rhynchospora tenuis</name>
    <dbReference type="NCBI Taxonomy" id="198213"/>
    <lineage>
        <taxon>Eukaryota</taxon>
        <taxon>Viridiplantae</taxon>
        <taxon>Streptophyta</taxon>
        <taxon>Embryophyta</taxon>
        <taxon>Tracheophyta</taxon>
        <taxon>Spermatophyta</taxon>
        <taxon>Magnoliopsida</taxon>
        <taxon>Liliopsida</taxon>
        <taxon>Poales</taxon>
        <taxon>Cyperaceae</taxon>
        <taxon>Cyperoideae</taxon>
        <taxon>Rhynchosporeae</taxon>
        <taxon>Rhynchospora</taxon>
    </lineage>
</organism>
<accession>A0AAD5W974</accession>
<dbReference type="GO" id="GO:0003676">
    <property type="term" value="F:nucleic acid binding"/>
    <property type="evidence" value="ECO:0007669"/>
    <property type="project" value="InterPro"/>
</dbReference>
<dbReference type="GO" id="GO:0005737">
    <property type="term" value="C:cytoplasm"/>
    <property type="evidence" value="ECO:0007669"/>
    <property type="project" value="TreeGrafter"/>
</dbReference>
<dbReference type="Gene3D" id="2.40.50.90">
    <property type="match status" value="1"/>
</dbReference>
<evidence type="ECO:0000259" key="5">
    <source>
        <dbReference type="PROSITE" id="PS50830"/>
    </source>
</evidence>
<dbReference type="GO" id="GO:0004519">
    <property type="term" value="F:endonuclease activity"/>
    <property type="evidence" value="ECO:0007669"/>
    <property type="project" value="UniProtKB-KW"/>
</dbReference>
<evidence type="ECO:0000313" key="6">
    <source>
        <dbReference type="EMBL" id="KAJ3684124.1"/>
    </source>
</evidence>